<reference evidence="3 4" key="1">
    <citation type="submission" date="2020-08" db="EMBL/GenBank/DDBJ databases">
        <title>A Genomic Blueprint of the Chicken Gut Microbiome.</title>
        <authorList>
            <person name="Gilroy R."/>
            <person name="Ravi A."/>
            <person name="Getino M."/>
            <person name="Pursley I."/>
            <person name="Horton D.L."/>
            <person name="Alikhan N.-F."/>
            <person name="Baker D."/>
            <person name="Gharbi K."/>
            <person name="Hall N."/>
            <person name="Watson M."/>
            <person name="Adriaenssens E.M."/>
            <person name="Foster-Nyarko E."/>
            <person name="Jarju S."/>
            <person name="Secka A."/>
            <person name="Antonio M."/>
            <person name="Oren A."/>
            <person name="Chaudhuri R."/>
            <person name="La Ragione R.M."/>
            <person name="Hildebrand F."/>
            <person name="Pallen M.J."/>
        </authorList>
    </citation>
    <scope>NUCLEOTIDE SEQUENCE [LARGE SCALE GENOMIC DNA]</scope>
    <source>
        <strain evidence="3 4">Re57</strain>
    </source>
</reference>
<dbReference type="PANTHER" id="PTHR21666:SF270">
    <property type="entry name" value="MUREIN HYDROLASE ACTIVATOR ENVC"/>
    <property type="match status" value="1"/>
</dbReference>
<organism evidence="3 4">
    <name type="scientific">Brevibacterium gallinarum</name>
    <dbReference type="NCBI Taxonomy" id="2762220"/>
    <lineage>
        <taxon>Bacteria</taxon>
        <taxon>Bacillati</taxon>
        <taxon>Actinomycetota</taxon>
        <taxon>Actinomycetes</taxon>
        <taxon>Micrococcales</taxon>
        <taxon>Brevibacteriaceae</taxon>
        <taxon>Brevibacterium</taxon>
    </lineage>
</organism>
<accession>A0ABR8WRG9</accession>
<dbReference type="InterPro" id="IPR016047">
    <property type="entry name" value="M23ase_b-sheet_dom"/>
</dbReference>
<dbReference type="InterPro" id="IPR050570">
    <property type="entry name" value="Cell_wall_metabolism_enzyme"/>
</dbReference>
<dbReference type="InterPro" id="IPR006311">
    <property type="entry name" value="TAT_signal"/>
</dbReference>
<dbReference type="PROSITE" id="PS51318">
    <property type="entry name" value="TAT"/>
    <property type="match status" value="1"/>
</dbReference>
<dbReference type="Proteomes" id="UP000651517">
    <property type="component" value="Unassembled WGS sequence"/>
</dbReference>
<name>A0ABR8WRG9_9MICO</name>
<dbReference type="Pfam" id="PF01551">
    <property type="entry name" value="Peptidase_M23"/>
    <property type="match status" value="1"/>
</dbReference>
<gene>
    <name evidence="3" type="ORF">H9634_02540</name>
</gene>
<feature type="region of interest" description="Disordered" evidence="1">
    <location>
        <begin position="60"/>
        <end position="93"/>
    </location>
</feature>
<evidence type="ECO:0000259" key="2">
    <source>
        <dbReference type="Pfam" id="PF01551"/>
    </source>
</evidence>
<feature type="region of interest" description="Disordered" evidence="1">
    <location>
        <begin position="1"/>
        <end position="24"/>
    </location>
</feature>
<sequence>MSSAIPTPSTTTPTTATPAPTRRRRTLLTAAVGTAAGIGLLAGGLSPAAAHAAQAPAASGTVAEQSAEQSAERSYSSPVPAGSGAPTSVFGPRGDSFHLGTDYGVATGTPITAVTDGEVLRVETGKTVGDTSPSSALKHHTGNGVVVKHGEIGGDEMYSYYGHLSAVDVKPGDKVKAGSVVGKAGNTGNSTGPHLHFGVMVNSDEPNGAKWTSATNTGFIDPHDWLKRKGVNAGSDAPVTP</sequence>
<evidence type="ECO:0000313" key="3">
    <source>
        <dbReference type="EMBL" id="MBD8019658.1"/>
    </source>
</evidence>
<dbReference type="CDD" id="cd12797">
    <property type="entry name" value="M23_peptidase"/>
    <property type="match status" value="1"/>
</dbReference>
<proteinExistence type="predicted"/>
<dbReference type="RefSeq" id="WP_191725240.1">
    <property type="nucleotide sequence ID" value="NZ_JACSPY010000002.1"/>
</dbReference>
<evidence type="ECO:0000313" key="4">
    <source>
        <dbReference type="Proteomes" id="UP000651517"/>
    </source>
</evidence>
<comment type="caution">
    <text evidence="3">The sequence shown here is derived from an EMBL/GenBank/DDBJ whole genome shotgun (WGS) entry which is preliminary data.</text>
</comment>
<dbReference type="EMBL" id="JACSPY010000002">
    <property type="protein sequence ID" value="MBD8019658.1"/>
    <property type="molecule type" value="Genomic_DNA"/>
</dbReference>
<feature type="compositionally biased region" description="Low complexity" evidence="1">
    <location>
        <begin position="1"/>
        <end position="20"/>
    </location>
</feature>
<dbReference type="PANTHER" id="PTHR21666">
    <property type="entry name" value="PEPTIDASE-RELATED"/>
    <property type="match status" value="1"/>
</dbReference>
<dbReference type="InterPro" id="IPR011055">
    <property type="entry name" value="Dup_hybrid_motif"/>
</dbReference>
<dbReference type="Gene3D" id="2.70.70.10">
    <property type="entry name" value="Glucose Permease (Domain IIA)"/>
    <property type="match status" value="1"/>
</dbReference>
<feature type="compositionally biased region" description="Polar residues" evidence="1">
    <location>
        <begin position="62"/>
        <end position="77"/>
    </location>
</feature>
<keyword evidence="4" id="KW-1185">Reference proteome</keyword>
<evidence type="ECO:0000256" key="1">
    <source>
        <dbReference type="SAM" id="MobiDB-lite"/>
    </source>
</evidence>
<dbReference type="SUPFAM" id="SSF51261">
    <property type="entry name" value="Duplicated hybrid motif"/>
    <property type="match status" value="1"/>
</dbReference>
<protein>
    <submittedName>
        <fullName evidence="3">M23 family metallopeptidase</fullName>
    </submittedName>
</protein>
<feature type="domain" description="M23ase beta-sheet core" evidence="2">
    <location>
        <begin position="97"/>
        <end position="204"/>
    </location>
</feature>